<keyword evidence="6 7" id="KW-0333">Golgi apparatus</keyword>
<keyword evidence="5 7" id="KW-0808">Transferase</keyword>
<dbReference type="EC" id="2.4.1.-" evidence="7"/>
<evidence type="ECO:0000256" key="7">
    <source>
        <dbReference type="RuleBase" id="RU003832"/>
    </source>
</evidence>
<dbReference type="PANTHER" id="PTHR48438">
    <property type="entry name" value="ALPHA-(1,3)-FUCOSYLTRANSFERASE C-RELATED"/>
    <property type="match status" value="1"/>
</dbReference>
<dbReference type="UniPathway" id="UPA00378"/>
<dbReference type="HOGENOM" id="CLU_1379267_0_0_1"/>
<comment type="subcellular location">
    <subcellularLocation>
        <location evidence="1">Golgi apparatus membrane</location>
        <topology evidence="1">Single-pass type II membrane protein</topology>
    </subcellularLocation>
    <subcellularLocation>
        <location evidence="7">Golgi apparatus</location>
        <location evidence="7">Golgi stack membrane</location>
        <topology evidence="7">Single-pass type II membrane protein</topology>
    </subcellularLocation>
</comment>
<evidence type="ECO:0000256" key="1">
    <source>
        <dbReference type="ARBA" id="ARBA00004323"/>
    </source>
</evidence>
<dbReference type="InterPro" id="IPR055270">
    <property type="entry name" value="Glyco_tran_10_C"/>
</dbReference>
<sequence>MSYDGDESRLNDYLNLTGKIVVYAATPFFGSPITNSYLKNCPESVKGVKSTKLQATARDPYKFTIAFENSNCKDYVTEKFWRKAGRYKVVPIVMERKIYKNLGIPDDMYIAIDDYPNLTDFVEHIQKISENETEYIKYHKWRENYRIVDTNEDNYGFCQLCQKLGKQMTKKKKKSYENLAAWHSTLNCDNSFANRYLK</sequence>
<keyword evidence="4 7" id="KW-0328">Glycosyltransferase</keyword>
<dbReference type="GO" id="GO:0000139">
    <property type="term" value="C:Golgi membrane"/>
    <property type="evidence" value="ECO:0007669"/>
    <property type="project" value="UniProtKB-SubCell"/>
</dbReference>
<dbReference type="Gene3D" id="3.40.50.11660">
    <property type="entry name" value="Glycosyl transferase family 10, C-terminal domain"/>
    <property type="match status" value="1"/>
</dbReference>
<dbReference type="GO" id="GO:0008417">
    <property type="term" value="F:fucosyltransferase activity"/>
    <property type="evidence" value="ECO:0007669"/>
    <property type="project" value="InterPro"/>
</dbReference>
<evidence type="ECO:0000256" key="4">
    <source>
        <dbReference type="ARBA" id="ARBA00022676"/>
    </source>
</evidence>
<dbReference type="Proteomes" id="UP000008281">
    <property type="component" value="Unassembled WGS sequence"/>
</dbReference>
<feature type="domain" description="Fucosyltransferase C-terminal" evidence="8">
    <location>
        <begin position="52"/>
        <end position="182"/>
    </location>
</feature>
<dbReference type="AlphaFoldDB" id="E3N186"/>
<comment type="similarity">
    <text evidence="3 7">Belongs to the glycosyltransferase 10 family.</text>
</comment>
<name>E3N186_CAERE</name>
<comment type="pathway">
    <text evidence="2">Protein modification; protein glycosylation.</text>
</comment>
<gene>
    <name evidence="9" type="ORF">CRE_13561</name>
</gene>
<dbReference type="OrthoDB" id="5912041at2759"/>
<keyword evidence="7" id="KW-0812">Transmembrane</keyword>
<dbReference type="eggNOG" id="KOG2619">
    <property type="taxonomic scope" value="Eukaryota"/>
</dbReference>
<organism evidence="10">
    <name type="scientific">Caenorhabditis remanei</name>
    <name type="common">Caenorhabditis vulgaris</name>
    <dbReference type="NCBI Taxonomy" id="31234"/>
    <lineage>
        <taxon>Eukaryota</taxon>
        <taxon>Metazoa</taxon>
        <taxon>Ecdysozoa</taxon>
        <taxon>Nematoda</taxon>
        <taxon>Chromadorea</taxon>
        <taxon>Rhabditida</taxon>
        <taxon>Rhabditina</taxon>
        <taxon>Rhabditomorpha</taxon>
        <taxon>Rhabditoidea</taxon>
        <taxon>Rhabditidae</taxon>
        <taxon>Peloderinae</taxon>
        <taxon>Caenorhabditis</taxon>
    </lineage>
</organism>
<protein>
    <recommendedName>
        <fullName evidence="7">Fucosyltransferase</fullName>
        <ecNumber evidence="7">2.4.1.-</ecNumber>
    </recommendedName>
</protein>
<evidence type="ECO:0000256" key="5">
    <source>
        <dbReference type="ARBA" id="ARBA00022679"/>
    </source>
</evidence>
<evidence type="ECO:0000259" key="8">
    <source>
        <dbReference type="Pfam" id="PF00852"/>
    </source>
</evidence>
<keyword evidence="10" id="KW-1185">Reference proteome</keyword>
<proteinExistence type="inferred from homology"/>
<accession>E3N186</accession>
<dbReference type="PANTHER" id="PTHR48438:SF1">
    <property type="entry name" value="ALPHA-(1,3)-FUCOSYLTRANSFERASE C-RELATED"/>
    <property type="match status" value="1"/>
</dbReference>
<evidence type="ECO:0000256" key="2">
    <source>
        <dbReference type="ARBA" id="ARBA00004922"/>
    </source>
</evidence>
<reference evidence="9" key="1">
    <citation type="submission" date="2007-07" db="EMBL/GenBank/DDBJ databases">
        <title>PCAP assembly of the Caenorhabditis remanei genome.</title>
        <authorList>
            <consortium name="The Caenorhabditis remanei Sequencing Consortium"/>
            <person name="Wilson R.K."/>
        </authorList>
    </citation>
    <scope>NUCLEOTIDE SEQUENCE [LARGE SCALE GENOMIC DNA]</scope>
    <source>
        <strain evidence="9">PB4641</strain>
    </source>
</reference>
<evidence type="ECO:0000313" key="9">
    <source>
        <dbReference type="EMBL" id="EFO83237.1"/>
    </source>
</evidence>
<dbReference type="InterPro" id="IPR001503">
    <property type="entry name" value="Glyco_trans_10"/>
</dbReference>
<dbReference type="EMBL" id="DS268508">
    <property type="protein sequence ID" value="EFO83237.1"/>
    <property type="molecule type" value="Genomic_DNA"/>
</dbReference>
<dbReference type="Pfam" id="PF00852">
    <property type="entry name" value="Glyco_transf_10"/>
    <property type="match status" value="1"/>
</dbReference>
<dbReference type="SUPFAM" id="SSF53756">
    <property type="entry name" value="UDP-Glycosyltransferase/glycogen phosphorylase"/>
    <property type="match status" value="1"/>
</dbReference>
<evidence type="ECO:0000256" key="6">
    <source>
        <dbReference type="ARBA" id="ARBA00023034"/>
    </source>
</evidence>
<dbReference type="InParanoid" id="E3N186"/>
<evidence type="ECO:0000256" key="3">
    <source>
        <dbReference type="ARBA" id="ARBA00008919"/>
    </source>
</evidence>
<dbReference type="OMA" id="YICIVES"/>
<dbReference type="InterPro" id="IPR038577">
    <property type="entry name" value="GT10-like_C_sf"/>
</dbReference>
<evidence type="ECO:0000313" key="10">
    <source>
        <dbReference type="Proteomes" id="UP000008281"/>
    </source>
</evidence>
<keyword evidence="7" id="KW-0472">Membrane</keyword>
<dbReference type="GO" id="GO:0032580">
    <property type="term" value="C:Golgi cisterna membrane"/>
    <property type="evidence" value="ECO:0007669"/>
    <property type="project" value="UniProtKB-SubCell"/>
</dbReference>
<dbReference type="STRING" id="31234.E3N186"/>